<evidence type="ECO:0000256" key="9">
    <source>
        <dbReference type="ARBA" id="ARBA00023065"/>
    </source>
</evidence>
<dbReference type="GO" id="GO:0005886">
    <property type="term" value="C:plasma membrane"/>
    <property type="evidence" value="ECO:0007669"/>
    <property type="project" value="TreeGrafter"/>
</dbReference>
<feature type="transmembrane region" description="Helical" evidence="13">
    <location>
        <begin position="433"/>
        <end position="453"/>
    </location>
</feature>
<evidence type="ECO:0000256" key="11">
    <source>
        <dbReference type="ARBA" id="ARBA00023303"/>
    </source>
</evidence>
<evidence type="ECO:0000313" key="15">
    <source>
        <dbReference type="EMBL" id="KAF4690394.1"/>
    </source>
</evidence>
<evidence type="ECO:0000259" key="14">
    <source>
        <dbReference type="PROSITE" id="PS50042"/>
    </source>
</evidence>
<evidence type="ECO:0000256" key="10">
    <source>
        <dbReference type="ARBA" id="ARBA00023136"/>
    </source>
</evidence>
<keyword evidence="5" id="KW-0631">Potassium channel</keyword>
<dbReference type="Pfam" id="PF00520">
    <property type="entry name" value="Ion_trans"/>
    <property type="match status" value="1"/>
</dbReference>
<dbReference type="CDD" id="cd00038">
    <property type="entry name" value="CAP_ED"/>
    <property type="match status" value="1"/>
</dbReference>
<evidence type="ECO:0000256" key="8">
    <source>
        <dbReference type="ARBA" id="ARBA00022989"/>
    </source>
</evidence>
<comment type="subcellular location">
    <subcellularLocation>
        <location evidence="1">Membrane</location>
        <topology evidence="1">Multi-pass membrane protein</topology>
    </subcellularLocation>
</comment>
<dbReference type="PRINTS" id="PR01463">
    <property type="entry name" value="EAGCHANLFMLY"/>
</dbReference>
<dbReference type="InterPro" id="IPR018490">
    <property type="entry name" value="cNMP-bd_dom_sf"/>
</dbReference>
<sequence>MRTSLRALRPGRRRAHKSEPNLRSTMQRRGRMKSMTDAGRKLVQKGVEVIARQVEHRDAQQLTMMEQTYEGFFTDFDEDCVDHYRAEERIIGGRQKIGDSHNLGGAGLSVLATGQASLATLYGSQRAPESKPAEPSASKSLGLWDRVKETLQRSECFVWPDSRFRRTWDLILLVLILYQAVTVPLLLAFPYIHLSGGYELFEDIVTVFFLLDVLVNFCTGYQRPNGVIEMGAKEVALHYLKGWFLLDLLASFPYSWIITAAAGNRCSRRLLVAPICFESSESDELRELKGVMDELSASLGGALVESFAMTLIGMAKFSVLVLLIAHWNACAFGMVGWELYRSGSENWMYRLEYAKGAYPTELVTLHQRPCVDGETAELQATSYTNWDDYTPGDRICVLPDVYEAYLQSMFWSLQTIAAVGYGNVYGWHWGERLYSIIAMLLGCAAFGLTVGYVQTLYSPPDIVLNHFQTKRRNTLTYLRRNLRLPPAIMEKVQTYFRSQEERHRLHRVECDEILRMLSLPLRCEVQRHIRGGVLNQLPMFSECPNVDAQLPANLVLKLVPVEYGPNDVLFECGELADCVYFLARGKVRLLNKSSRSSMTLRDNGYDTHFGELSLLVNSVRIVQAQCLTFSEFYVLHTIDFLESIMEFPQELAFYVGMARKILKEAKERRVQRKRRDRQRNVLSSREDKRELTGILQNERGPRETAGTAQPSSENRRPGQPMRMRSGLKFARIESMRALESDRSVRSSMNTSLERSEPTARREGLAELVEGWEELRERVSDASVARDAYKRRQYRSKSCIDQVIEIPVEKPRRATWTAADISRGGSASSVVGGHFLVDMPVDRNRRQSWLARAQQSLELEIMPDSDTEEATRSIDPMSPGVHTILFPGHAITDVPRDKSIRDEWIDKADAHAIDTARRATSAGPEEPDKAMVEFMSERESYGRAESGTDSLSESDESSGDPQIRRSRTGIRLRASSKRRMRLKPAMAQRQQKLTGYRLKQKLEMFETPMWESVPCMRDVSSDIFPWQTLKYAQRESEESEDEEREMRRMSALFLLEDTATSSQTRLRRAREHLRAVVMKKAAARPSMADKINLQRAQRERTLASNRNLYNRTHSYHSAMEATRSGYLGESEEPVLQTLQRSADLKHRLSAKYEGSESIFTSHTTATGGKFGGFEITAGLLKTPMATLRRRNPHPQCTHGTSSLLRRSASTPTHLQTGHLPLHFAPMPLSCIVGYGGFIPGRVAEDLHGSTHSKENLLATKLARGSRLERACFGEDDAKIRKPWLPNSGDSNDVYGVTHKTAGTIASKLVKHPVFQRSPLGPGFWSSATGAGLLHAALVHRSSKHDLNPLYEERDLLELLATREDLANMTRSFDRVRIPPRTIPRSMSDNREISYQPPPDCRALRRCRRGDGYSYPTLSGLIEQFRGATRALFVVNPVKSVEDTVTVTAAVFVMNTAETAFEVHQWFNDDTKGKRSVITKSQGYVPSRCWKFSPSSASTTITNTRNVDYTSLQQLVQIDKVFPLTNGRTGVCGSMTLTDVKSLLPQDEEDCRSRVLLVKRCHKLGLSSSVLLKDYFDKLVGKKDAVEMVLMLPLKSRYNARSSKPLPPKTGFVVFSDPTDALIARAYGSLQRVLGDIEIKVETYDRV</sequence>
<evidence type="ECO:0000256" key="1">
    <source>
        <dbReference type="ARBA" id="ARBA00004141"/>
    </source>
</evidence>
<keyword evidence="7" id="KW-0630">Potassium</keyword>
<dbReference type="Gene3D" id="1.10.287.70">
    <property type="match status" value="1"/>
</dbReference>
<dbReference type="Pfam" id="PF00027">
    <property type="entry name" value="cNMP_binding"/>
    <property type="match status" value="1"/>
</dbReference>
<organism evidence="15 16">
    <name type="scientific">Perkinsus olseni</name>
    <name type="common">Perkinsus atlanticus</name>
    <dbReference type="NCBI Taxonomy" id="32597"/>
    <lineage>
        <taxon>Eukaryota</taxon>
        <taxon>Sar</taxon>
        <taxon>Alveolata</taxon>
        <taxon>Perkinsozoa</taxon>
        <taxon>Perkinsea</taxon>
        <taxon>Perkinsida</taxon>
        <taxon>Perkinsidae</taxon>
        <taxon>Perkinsus</taxon>
    </lineage>
</organism>
<dbReference type="GO" id="GO:0005249">
    <property type="term" value="F:voltage-gated potassium channel activity"/>
    <property type="evidence" value="ECO:0007669"/>
    <property type="project" value="InterPro"/>
</dbReference>
<keyword evidence="8 13" id="KW-1133">Transmembrane helix</keyword>
<dbReference type="SMART" id="SM00100">
    <property type="entry name" value="cNMP"/>
    <property type="match status" value="1"/>
</dbReference>
<evidence type="ECO:0000256" key="3">
    <source>
        <dbReference type="ARBA" id="ARBA00022538"/>
    </source>
</evidence>
<dbReference type="SUPFAM" id="SSF51206">
    <property type="entry name" value="cAMP-binding domain-like"/>
    <property type="match status" value="1"/>
</dbReference>
<keyword evidence="11" id="KW-0407">Ion channel</keyword>
<dbReference type="Gene3D" id="2.60.120.10">
    <property type="entry name" value="Jelly Rolls"/>
    <property type="match status" value="1"/>
</dbReference>
<keyword evidence="3" id="KW-0633">Potassium transport</keyword>
<evidence type="ECO:0000313" key="16">
    <source>
        <dbReference type="Proteomes" id="UP000541610"/>
    </source>
</evidence>
<feature type="transmembrane region" description="Helical" evidence="13">
    <location>
        <begin position="170"/>
        <end position="192"/>
    </location>
</feature>
<evidence type="ECO:0000256" key="13">
    <source>
        <dbReference type="SAM" id="Phobius"/>
    </source>
</evidence>
<reference evidence="15 16" key="1">
    <citation type="submission" date="2020-04" db="EMBL/GenBank/DDBJ databases">
        <title>Perkinsus olseni comparative genomics.</title>
        <authorList>
            <person name="Bogema D.R."/>
        </authorList>
    </citation>
    <scope>NUCLEOTIDE SEQUENCE [LARGE SCALE GENOMIC DNA]</scope>
    <source>
        <strain evidence="15">00978-12</strain>
    </source>
</reference>
<protein>
    <submittedName>
        <fullName evidence="15">Potassium voltage-gated channel sub H member 5</fullName>
    </submittedName>
</protein>
<feature type="region of interest" description="Disordered" evidence="12">
    <location>
        <begin position="1"/>
        <end position="34"/>
    </location>
</feature>
<dbReference type="GO" id="GO:0042391">
    <property type="term" value="P:regulation of membrane potential"/>
    <property type="evidence" value="ECO:0007669"/>
    <property type="project" value="TreeGrafter"/>
</dbReference>
<dbReference type="PROSITE" id="PS50042">
    <property type="entry name" value="CNMP_BINDING_3"/>
    <property type="match status" value="1"/>
</dbReference>
<proteinExistence type="predicted"/>
<keyword evidence="2" id="KW-0813">Transport</keyword>
<dbReference type="GO" id="GO:0034702">
    <property type="term" value="C:monoatomic ion channel complex"/>
    <property type="evidence" value="ECO:0007669"/>
    <property type="project" value="UniProtKB-KW"/>
</dbReference>
<gene>
    <name evidence="15" type="primary">KCNH5</name>
    <name evidence="15" type="ORF">FOZ60_000273</name>
</gene>
<evidence type="ECO:0000256" key="2">
    <source>
        <dbReference type="ARBA" id="ARBA00022448"/>
    </source>
</evidence>
<dbReference type="PANTHER" id="PTHR10217">
    <property type="entry name" value="VOLTAGE AND LIGAND GATED POTASSIUM CHANNEL"/>
    <property type="match status" value="1"/>
</dbReference>
<feature type="region of interest" description="Disordered" evidence="12">
    <location>
        <begin position="739"/>
        <end position="758"/>
    </location>
</feature>
<dbReference type="EMBL" id="JABANP010000100">
    <property type="protein sequence ID" value="KAF4690394.1"/>
    <property type="molecule type" value="Genomic_DNA"/>
</dbReference>
<feature type="transmembrane region" description="Helical" evidence="13">
    <location>
        <begin position="408"/>
        <end position="426"/>
    </location>
</feature>
<feature type="compositionally biased region" description="Basic residues" evidence="12">
    <location>
        <begin position="963"/>
        <end position="981"/>
    </location>
</feature>
<keyword evidence="9" id="KW-0406">Ion transport</keyword>
<dbReference type="SUPFAM" id="SSF81324">
    <property type="entry name" value="Voltage-gated potassium channels"/>
    <property type="match status" value="1"/>
</dbReference>
<feature type="domain" description="Cyclic nucleotide-binding" evidence="14">
    <location>
        <begin position="545"/>
        <end position="645"/>
    </location>
</feature>
<dbReference type="InterPro" id="IPR003938">
    <property type="entry name" value="K_chnl_volt-dep_EAG/ELK/ERG"/>
</dbReference>
<comment type="caution">
    <text evidence="15">The sequence shown here is derived from an EMBL/GenBank/DDBJ whole genome shotgun (WGS) entry which is preliminary data.</text>
</comment>
<evidence type="ECO:0000256" key="6">
    <source>
        <dbReference type="ARBA" id="ARBA00022882"/>
    </source>
</evidence>
<feature type="region of interest" description="Disordered" evidence="12">
    <location>
        <begin position="667"/>
        <end position="723"/>
    </location>
</feature>
<dbReference type="InterPro" id="IPR000595">
    <property type="entry name" value="cNMP-bd_dom"/>
</dbReference>
<evidence type="ECO:0000256" key="7">
    <source>
        <dbReference type="ARBA" id="ARBA00022958"/>
    </source>
</evidence>
<accession>A0A7J6P2K0</accession>
<dbReference type="Proteomes" id="UP000541610">
    <property type="component" value="Unassembled WGS sequence"/>
</dbReference>
<keyword evidence="6" id="KW-0851">Voltage-gated channel</keyword>
<evidence type="ECO:0000256" key="12">
    <source>
        <dbReference type="SAM" id="MobiDB-lite"/>
    </source>
</evidence>
<feature type="region of interest" description="Disordered" evidence="12">
    <location>
        <begin position="937"/>
        <end position="990"/>
    </location>
</feature>
<evidence type="ECO:0000256" key="4">
    <source>
        <dbReference type="ARBA" id="ARBA00022692"/>
    </source>
</evidence>
<evidence type="ECO:0000256" key="5">
    <source>
        <dbReference type="ARBA" id="ARBA00022826"/>
    </source>
</evidence>
<feature type="transmembrane region" description="Helical" evidence="13">
    <location>
        <begin position="319"/>
        <end position="340"/>
    </location>
</feature>
<dbReference type="InterPro" id="IPR050818">
    <property type="entry name" value="KCNH_animal-type"/>
</dbReference>
<feature type="transmembrane region" description="Helical" evidence="13">
    <location>
        <begin position="242"/>
        <end position="262"/>
    </location>
</feature>
<dbReference type="PANTHER" id="PTHR10217:SF435">
    <property type="entry name" value="POTASSIUM VOLTAGE-GATED CHANNEL PROTEIN EAG"/>
    <property type="match status" value="1"/>
</dbReference>
<name>A0A7J6P2K0_PEROL</name>
<dbReference type="InterPro" id="IPR014710">
    <property type="entry name" value="RmlC-like_jellyroll"/>
</dbReference>
<dbReference type="InterPro" id="IPR005821">
    <property type="entry name" value="Ion_trans_dom"/>
</dbReference>
<keyword evidence="4 13" id="KW-0812">Transmembrane</keyword>
<keyword evidence="10 13" id="KW-0472">Membrane</keyword>
<dbReference type="OrthoDB" id="435229at2759"/>